<reference evidence="5 6" key="1">
    <citation type="submission" date="2014-03" db="EMBL/GenBank/DDBJ databases">
        <title>Genomics of Bifidobacteria.</title>
        <authorList>
            <person name="Ventura M."/>
            <person name="Milani C."/>
            <person name="Lugli G.A."/>
        </authorList>
    </citation>
    <scope>NUCLEOTIDE SEQUENCE [LARGE SCALE GENOMIC DNA]</scope>
    <source>
        <strain evidence="5 6">LMG 21814</strain>
    </source>
</reference>
<dbReference type="CDD" id="cd01392">
    <property type="entry name" value="HTH_LacI"/>
    <property type="match status" value="1"/>
</dbReference>
<keyword evidence="3" id="KW-0804">Transcription</keyword>
<comment type="caution">
    <text evidence="5">The sequence shown here is derived from an EMBL/GenBank/DDBJ whole genome shotgun (WGS) entry which is preliminary data.</text>
</comment>
<dbReference type="SUPFAM" id="SSF53822">
    <property type="entry name" value="Periplasmic binding protein-like I"/>
    <property type="match status" value="1"/>
</dbReference>
<dbReference type="AlphaFoldDB" id="A0A087BRY7"/>
<gene>
    <name evidence="5" type="ORF">BLSS_0480</name>
</gene>
<dbReference type="InterPro" id="IPR000843">
    <property type="entry name" value="HTH_LacI"/>
</dbReference>
<dbReference type="PANTHER" id="PTHR30146:SF149">
    <property type="entry name" value="HTH-TYPE TRANSCRIPTIONAL REGULATOR EBGR"/>
    <property type="match status" value="1"/>
</dbReference>
<dbReference type="SUPFAM" id="SSF47413">
    <property type="entry name" value="lambda repressor-like DNA-binding domains"/>
    <property type="match status" value="1"/>
</dbReference>
<dbReference type="PROSITE" id="PS50932">
    <property type="entry name" value="HTH_LACI_2"/>
    <property type="match status" value="1"/>
</dbReference>
<dbReference type="SMART" id="SM00354">
    <property type="entry name" value="HTH_LACI"/>
    <property type="match status" value="1"/>
</dbReference>
<dbReference type="Gene3D" id="1.10.260.40">
    <property type="entry name" value="lambda repressor-like DNA-binding domains"/>
    <property type="match status" value="1"/>
</dbReference>
<name>A0A087BRY7_BIFLN</name>
<dbReference type="InterPro" id="IPR028082">
    <property type="entry name" value="Peripla_BP_I"/>
</dbReference>
<proteinExistence type="predicted"/>
<dbReference type="Pfam" id="PF13377">
    <property type="entry name" value="Peripla_BP_3"/>
    <property type="match status" value="1"/>
</dbReference>
<dbReference type="Pfam" id="PF00356">
    <property type="entry name" value="LacI"/>
    <property type="match status" value="1"/>
</dbReference>
<feature type="domain" description="HTH lacI-type" evidence="4">
    <location>
        <begin position="2"/>
        <end position="58"/>
    </location>
</feature>
<keyword evidence="2" id="KW-0238">DNA-binding</keyword>
<dbReference type="Proteomes" id="UP000029024">
    <property type="component" value="Unassembled WGS sequence"/>
</dbReference>
<evidence type="ECO:0000313" key="6">
    <source>
        <dbReference type="Proteomes" id="UP000029024"/>
    </source>
</evidence>
<evidence type="ECO:0000256" key="1">
    <source>
        <dbReference type="ARBA" id="ARBA00023015"/>
    </source>
</evidence>
<evidence type="ECO:0000256" key="2">
    <source>
        <dbReference type="ARBA" id="ARBA00023125"/>
    </source>
</evidence>
<accession>A0A087BRY7</accession>
<dbReference type="EMBL" id="JGZA01000001">
    <property type="protein sequence ID" value="KFI73787.1"/>
    <property type="molecule type" value="Genomic_DNA"/>
</dbReference>
<organism evidence="5 6">
    <name type="scientific">Bifidobacterium longum subsp. suis</name>
    <dbReference type="NCBI Taxonomy" id="1695"/>
    <lineage>
        <taxon>Bacteria</taxon>
        <taxon>Bacillati</taxon>
        <taxon>Actinomycetota</taxon>
        <taxon>Actinomycetes</taxon>
        <taxon>Bifidobacteriales</taxon>
        <taxon>Bifidobacteriaceae</taxon>
        <taxon>Bifidobacterium</taxon>
    </lineage>
</organism>
<sequence>MVTMKEIAQKSGFSQATVSRLLNGDPTLSVKEETRRRIIEVSEQLGYATGSRRIALPRRVAVLDNATREEELADAYFDELRSVLGDNARAQHMELTSFSHIDDLIADAGDFDGFISIGPSVLSSDRLLKLHLVLPYGVFIDINPAPSLFDSVQPDLSQTILDALDMLVSSGKRRIGYIGGTGFTMGLHEYPEDGRLTAFRNWTERLGLDAEGLIYAQGAFTVDTGRTLGRKRLTIIEMTCRMRSSWLRTRLQSAYCRRLPLRECWCLAIPV</sequence>
<keyword evidence="1" id="KW-0805">Transcription regulation</keyword>
<dbReference type="Gene3D" id="3.40.50.2300">
    <property type="match status" value="2"/>
</dbReference>
<evidence type="ECO:0000313" key="5">
    <source>
        <dbReference type="EMBL" id="KFI73787.1"/>
    </source>
</evidence>
<dbReference type="GO" id="GO:0003700">
    <property type="term" value="F:DNA-binding transcription factor activity"/>
    <property type="evidence" value="ECO:0007669"/>
    <property type="project" value="TreeGrafter"/>
</dbReference>
<dbReference type="InterPro" id="IPR046335">
    <property type="entry name" value="LacI/GalR-like_sensor"/>
</dbReference>
<dbReference type="PANTHER" id="PTHR30146">
    <property type="entry name" value="LACI-RELATED TRANSCRIPTIONAL REPRESSOR"/>
    <property type="match status" value="1"/>
</dbReference>
<dbReference type="GO" id="GO:0000976">
    <property type="term" value="F:transcription cis-regulatory region binding"/>
    <property type="evidence" value="ECO:0007669"/>
    <property type="project" value="TreeGrafter"/>
</dbReference>
<dbReference type="InterPro" id="IPR010982">
    <property type="entry name" value="Lambda_DNA-bd_dom_sf"/>
</dbReference>
<evidence type="ECO:0000259" key="4">
    <source>
        <dbReference type="PROSITE" id="PS50932"/>
    </source>
</evidence>
<protein>
    <submittedName>
        <fullName evidence="5">Regulatory protein LacI</fullName>
    </submittedName>
</protein>
<evidence type="ECO:0000256" key="3">
    <source>
        <dbReference type="ARBA" id="ARBA00023163"/>
    </source>
</evidence>